<comment type="caution">
    <text evidence="2">The sequence shown here is derived from an EMBL/GenBank/DDBJ whole genome shotgun (WGS) entry which is preliminary data.</text>
</comment>
<dbReference type="InterPro" id="IPR036624">
    <property type="entry name" value="Hcp1-lik_sf"/>
</dbReference>
<dbReference type="InterPro" id="IPR053165">
    <property type="entry name" value="HSI-I_assembly_Hcp1"/>
</dbReference>
<dbReference type="PANTHER" id="PTHR36152">
    <property type="entry name" value="CYTOPLASMIC PROTEIN-RELATED"/>
    <property type="match status" value="1"/>
</dbReference>
<keyword evidence="3" id="KW-1185">Reference proteome</keyword>
<dbReference type="Proteomes" id="UP000078116">
    <property type="component" value="Unassembled WGS sequence"/>
</dbReference>
<reference evidence="3 4" key="1">
    <citation type="submission" date="2016-04" db="EMBL/GenBank/DDBJ databases">
        <title>Reclassification of Paraburkholderia panaciterrae (Farh et al. 2015) Dobritsa &amp; Samadpour 2016 as a later homotypic synonym of Paraburkholderia ginsengiterrae (Farh et al. 2015) Dobritsa &amp; Samadpour 2016.</title>
        <authorList>
            <person name="Dobritsa A.P."/>
            <person name="Kutumbaka K."/>
            <person name="Samadpour M."/>
        </authorList>
    </citation>
    <scope>NUCLEOTIDE SEQUENCE [LARGE SCALE GENOMIC DNA]</scope>
    <source>
        <strain evidence="2 4">DCY85</strain>
        <strain evidence="1 3">DCY85-1</strain>
    </source>
</reference>
<dbReference type="STRING" id="1462993.A6V36_29770"/>
<dbReference type="Pfam" id="PF05638">
    <property type="entry name" value="T6SS_HCP"/>
    <property type="match status" value="1"/>
</dbReference>
<accession>A0A1A9NBC2</accession>
<dbReference type="OrthoDB" id="6869716at2"/>
<proteinExistence type="predicted"/>
<organism evidence="2 4">
    <name type="scientific">Paraburkholderia ginsengiterrae</name>
    <dbReference type="NCBI Taxonomy" id="1462993"/>
    <lineage>
        <taxon>Bacteria</taxon>
        <taxon>Pseudomonadati</taxon>
        <taxon>Pseudomonadota</taxon>
        <taxon>Betaproteobacteria</taxon>
        <taxon>Burkholderiales</taxon>
        <taxon>Burkholderiaceae</taxon>
        <taxon>Paraburkholderia</taxon>
    </lineage>
</organism>
<protein>
    <recommendedName>
        <fullName evidence="5">Hcp1 family type VI secretion system effector</fullName>
    </recommendedName>
</protein>
<dbReference type="Proteomes" id="UP000077961">
    <property type="component" value="Unassembled WGS sequence"/>
</dbReference>
<evidence type="ECO:0000313" key="2">
    <source>
        <dbReference type="EMBL" id="OAJ63610.1"/>
    </source>
</evidence>
<evidence type="ECO:0000313" key="1">
    <source>
        <dbReference type="EMBL" id="OAJ58748.1"/>
    </source>
</evidence>
<dbReference type="EMBL" id="LXKA01000121">
    <property type="protein sequence ID" value="OAJ63610.1"/>
    <property type="molecule type" value="Genomic_DNA"/>
</dbReference>
<evidence type="ECO:0000313" key="4">
    <source>
        <dbReference type="Proteomes" id="UP000078116"/>
    </source>
</evidence>
<gene>
    <name evidence="1" type="ORF">A6V36_29770</name>
    <name evidence="2" type="ORF">A6V37_19945</name>
</gene>
<dbReference type="AlphaFoldDB" id="A0A1A9NBC2"/>
<dbReference type="PANTHER" id="PTHR36152:SF1">
    <property type="entry name" value="UBIQUITIN-LIKE DOMAIN-CONTAINING PROTEIN"/>
    <property type="match status" value="1"/>
</dbReference>
<dbReference type="InterPro" id="IPR008514">
    <property type="entry name" value="T6SS_Hcp"/>
</dbReference>
<dbReference type="Gene3D" id="2.30.110.20">
    <property type="entry name" value="Hcp1-like"/>
    <property type="match status" value="1"/>
</dbReference>
<evidence type="ECO:0000313" key="3">
    <source>
        <dbReference type="Proteomes" id="UP000077961"/>
    </source>
</evidence>
<name>A0A1A9NBC2_9BURK</name>
<dbReference type="SUPFAM" id="SSF141452">
    <property type="entry name" value="Hcp1-like"/>
    <property type="match status" value="1"/>
</dbReference>
<sequence>MILLNFATQIKGTSKVEGHTDWIAVNSLQLGVGRAISTSSDGATDRDTSNPSFSEVTFSKPTDISSADLFAQSIYGKSLGKAEIHFIQTGGTDKNDQVYLKIELEEAIISSYSLSSGGDRPSESFCLNFAKISYQYDQFDGATVKTGTPKKWDLTANKSSY</sequence>
<dbReference type="EMBL" id="LXJZ01000173">
    <property type="protein sequence ID" value="OAJ58748.1"/>
    <property type="molecule type" value="Genomic_DNA"/>
</dbReference>
<dbReference type="RefSeq" id="WP_064268141.1">
    <property type="nucleotide sequence ID" value="NZ_LXJZ01000173.1"/>
</dbReference>
<evidence type="ECO:0008006" key="5">
    <source>
        <dbReference type="Google" id="ProtNLM"/>
    </source>
</evidence>